<organism evidence="11 12">
    <name type="scientific">Mytilus galloprovincialis</name>
    <name type="common">Mediterranean mussel</name>
    <dbReference type="NCBI Taxonomy" id="29158"/>
    <lineage>
        <taxon>Eukaryota</taxon>
        <taxon>Metazoa</taxon>
        <taxon>Spiralia</taxon>
        <taxon>Lophotrochozoa</taxon>
        <taxon>Mollusca</taxon>
        <taxon>Bivalvia</taxon>
        <taxon>Autobranchia</taxon>
        <taxon>Pteriomorphia</taxon>
        <taxon>Mytilida</taxon>
        <taxon>Mytiloidea</taxon>
        <taxon>Mytilidae</taxon>
        <taxon>Mytilinae</taxon>
        <taxon>Mytilus</taxon>
    </lineage>
</organism>
<reference evidence="11" key="1">
    <citation type="submission" date="2018-11" db="EMBL/GenBank/DDBJ databases">
        <authorList>
            <person name="Alioto T."/>
            <person name="Alioto T."/>
        </authorList>
    </citation>
    <scope>NUCLEOTIDE SEQUENCE</scope>
</reference>
<evidence type="ECO:0000256" key="8">
    <source>
        <dbReference type="ARBA" id="ARBA00048679"/>
    </source>
</evidence>
<dbReference type="InterPro" id="IPR036388">
    <property type="entry name" value="WH-like_DNA-bd_sf"/>
</dbReference>
<keyword evidence="5" id="KW-0418">Kinase</keyword>
<dbReference type="SUPFAM" id="SSF50969">
    <property type="entry name" value="YVTN repeat-like/Quinoprotein amine dehydrogenase"/>
    <property type="match status" value="1"/>
</dbReference>
<sequence length="851" mass="97882">MTARRTCIYIHISKGLGDFQDLNIDLHIKCYDDVKFTRNSYLGDMFNNSRTIKIIEFDNFKYNLNYPTNRNKAAISIVILLLANFAVCIVVYRIKWPAIQFCRKIQKQHTKSLKVTNRNDNLIKDGTEIRRYVRIQVIGKDGVGKSSLVRRLVGDSNMKVHSTDGIDIVKKCQIRTTDGKWIIGRVETERKKIINRILDTLHREQKQGELVSDQVIPSEKETNVKDIIPSKGPLSEIERKLENQPATVSIDKSSTNENKVNITETATSVAEKSNIDKPIKDSVILSTNDFQKSADSIKIDDMRKKIFEQMDEILVKVQKDQDQMTSERLVECGIWDFAGQKDYYATHQTFLNPHAIYLLVTNISDDIAATEDNTNFDSIEEYIDFWFDSIHCLRTSSPGHGLNPPVIVVCTHIDEYKTEKEVEDRKKEYIKRFKKCFGGQDKANHNRGIYFISNTEFLKSDFNKLKNKISDVAKEMMYFTEELPMQWIQLENALSVLKDESKQNILSWQTCVELAEMLSIKENELLPFLTYQHNIGNIIFFADIKEYIILQPDWLVKCFRYTVCEKAGQKTLYRGKTLVNLDKTGLRKLCICFSKNAIAFQVLTLSDVKDNIYNTILGELCKKIEELKERLGQSISCDIKAKCSNGDYSNKEGRMTFEELGEMCENGHYLCPEHNEMHSKDDVEKTWLQHADIVIAKLNKEQAENNPRNIVENETSKEETFIHDQASVKNNLPVSVTLRKQLNIKQSTNEDLFITSCIKTGNTLVFTDCDNKRLIICNSDGTDIHHIPLSDKPDYITEIDSNTVAVSCRYDRTILIINISTRSVTSRIKTSGICREYHIMIISCTLLFMGV</sequence>
<evidence type="ECO:0000313" key="11">
    <source>
        <dbReference type="EMBL" id="VDH93860.1"/>
    </source>
</evidence>
<evidence type="ECO:0000256" key="7">
    <source>
        <dbReference type="ARBA" id="ARBA00047899"/>
    </source>
</evidence>
<dbReference type="SUPFAM" id="SSF52540">
    <property type="entry name" value="P-loop containing nucleoside triphosphate hydrolases"/>
    <property type="match status" value="1"/>
</dbReference>
<dbReference type="InterPro" id="IPR032171">
    <property type="entry name" value="COR-A"/>
</dbReference>
<evidence type="ECO:0000259" key="10">
    <source>
        <dbReference type="PROSITE" id="PS51424"/>
    </source>
</evidence>
<dbReference type="Gene3D" id="1.10.10.10">
    <property type="entry name" value="Winged helix-like DNA-binding domain superfamily/Winged helix DNA-binding domain"/>
    <property type="match status" value="1"/>
</dbReference>
<dbReference type="InterPro" id="IPR027417">
    <property type="entry name" value="P-loop_NTPase"/>
</dbReference>
<dbReference type="Gene3D" id="3.30.70.1390">
    <property type="entry name" value="ROC domain from the Parkinson's disease-associated leucine-rich repeat kinase 2"/>
    <property type="match status" value="1"/>
</dbReference>
<feature type="transmembrane region" description="Helical" evidence="9">
    <location>
        <begin position="73"/>
        <end position="94"/>
    </location>
</feature>
<evidence type="ECO:0000256" key="1">
    <source>
        <dbReference type="ARBA" id="ARBA00012513"/>
    </source>
</evidence>
<keyword evidence="12" id="KW-1185">Reference proteome</keyword>
<keyword evidence="9" id="KW-0812">Transmembrane</keyword>
<accession>A0A8B6BPR5</accession>
<dbReference type="AlphaFoldDB" id="A0A8B6BPR5"/>
<dbReference type="OrthoDB" id="5962960at2759"/>
<comment type="caution">
    <text evidence="11">The sequence shown here is derived from an EMBL/GenBank/DDBJ whole genome shotgun (WGS) entry which is preliminary data.</text>
</comment>
<dbReference type="GO" id="GO:0005524">
    <property type="term" value="F:ATP binding"/>
    <property type="evidence" value="ECO:0007669"/>
    <property type="project" value="UniProtKB-KW"/>
</dbReference>
<dbReference type="EC" id="2.7.11.1" evidence="1"/>
<keyword evidence="9" id="KW-0472">Membrane</keyword>
<evidence type="ECO:0000256" key="4">
    <source>
        <dbReference type="ARBA" id="ARBA00022741"/>
    </source>
</evidence>
<dbReference type="CDD" id="cd00882">
    <property type="entry name" value="Ras_like_GTPase"/>
    <property type="match status" value="1"/>
</dbReference>
<evidence type="ECO:0000256" key="6">
    <source>
        <dbReference type="ARBA" id="ARBA00022840"/>
    </source>
</evidence>
<comment type="catalytic activity">
    <reaction evidence="8">
        <text>L-seryl-[protein] + ATP = O-phospho-L-seryl-[protein] + ADP + H(+)</text>
        <dbReference type="Rhea" id="RHEA:17989"/>
        <dbReference type="Rhea" id="RHEA-COMP:9863"/>
        <dbReference type="Rhea" id="RHEA-COMP:11604"/>
        <dbReference type="ChEBI" id="CHEBI:15378"/>
        <dbReference type="ChEBI" id="CHEBI:29999"/>
        <dbReference type="ChEBI" id="CHEBI:30616"/>
        <dbReference type="ChEBI" id="CHEBI:83421"/>
        <dbReference type="ChEBI" id="CHEBI:456216"/>
        <dbReference type="EC" id="2.7.11.1"/>
    </reaction>
</comment>
<feature type="domain" description="Roc" evidence="10">
    <location>
        <begin position="126"/>
        <end position="476"/>
    </location>
</feature>
<dbReference type="PROSITE" id="PS51424">
    <property type="entry name" value="ROC"/>
    <property type="match status" value="1"/>
</dbReference>
<protein>
    <recommendedName>
        <fullName evidence="1">non-specific serine/threonine protein kinase</fullName>
        <ecNumber evidence="1">2.7.11.1</ecNumber>
    </recommendedName>
</protein>
<keyword evidence="6" id="KW-0067">ATP-binding</keyword>
<dbReference type="Proteomes" id="UP000596742">
    <property type="component" value="Unassembled WGS sequence"/>
</dbReference>
<evidence type="ECO:0000256" key="3">
    <source>
        <dbReference type="ARBA" id="ARBA00022737"/>
    </source>
</evidence>
<gene>
    <name evidence="11" type="ORF">MGAL_10B026437</name>
</gene>
<keyword evidence="2" id="KW-0808">Transferase</keyword>
<dbReference type="InterPro" id="IPR020859">
    <property type="entry name" value="ROC"/>
</dbReference>
<comment type="catalytic activity">
    <reaction evidence="7">
        <text>L-threonyl-[protein] + ATP = O-phospho-L-threonyl-[protein] + ADP + H(+)</text>
        <dbReference type="Rhea" id="RHEA:46608"/>
        <dbReference type="Rhea" id="RHEA-COMP:11060"/>
        <dbReference type="Rhea" id="RHEA-COMP:11605"/>
        <dbReference type="ChEBI" id="CHEBI:15378"/>
        <dbReference type="ChEBI" id="CHEBI:30013"/>
        <dbReference type="ChEBI" id="CHEBI:30616"/>
        <dbReference type="ChEBI" id="CHEBI:61977"/>
        <dbReference type="ChEBI" id="CHEBI:456216"/>
        <dbReference type="EC" id="2.7.11.1"/>
    </reaction>
</comment>
<name>A0A8B6BPR5_MYTGA</name>
<keyword evidence="4" id="KW-0547">Nucleotide-binding</keyword>
<dbReference type="PANTHER" id="PTHR12449">
    <property type="entry name" value="DEATH DOMAIN-CONTAINING PROTEIN"/>
    <property type="match status" value="1"/>
</dbReference>
<keyword evidence="3" id="KW-0677">Repeat</keyword>
<evidence type="ECO:0000313" key="12">
    <source>
        <dbReference type="Proteomes" id="UP000596742"/>
    </source>
</evidence>
<proteinExistence type="predicted"/>
<dbReference type="PANTHER" id="PTHR12449:SF18">
    <property type="entry name" value="DEATH DOMAIN-CONTAINING PROTEIN"/>
    <property type="match status" value="1"/>
</dbReference>
<evidence type="ECO:0000256" key="5">
    <source>
        <dbReference type="ARBA" id="ARBA00022777"/>
    </source>
</evidence>
<dbReference type="GO" id="GO:0016301">
    <property type="term" value="F:kinase activity"/>
    <property type="evidence" value="ECO:0007669"/>
    <property type="project" value="UniProtKB-KW"/>
</dbReference>
<dbReference type="Pfam" id="PF08477">
    <property type="entry name" value="Roc"/>
    <property type="match status" value="1"/>
</dbReference>
<evidence type="ECO:0000256" key="2">
    <source>
        <dbReference type="ARBA" id="ARBA00022679"/>
    </source>
</evidence>
<evidence type="ECO:0000256" key="9">
    <source>
        <dbReference type="SAM" id="Phobius"/>
    </source>
</evidence>
<dbReference type="Gene3D" id="3.40.50.300">
    <property type="entry name" value="P-loop containing nucleotide triphosphate hydrolases"/>
    <property type="match status" value="2"/>
</dbReference>
<keyword evidence="9" id="KW-1133">Transmembrane helix</keyword>
<dbReference type="InterPro" id="IPR011044">
    <property type="entry name" value="Quino_amine_DH_bsu"/>
</dbReference>
<dbReference type="InterPro" id="IPR039788">
    <property type="entry name" value="NOL4/NOL4L"/>
</dbReference>
<dbReference type="Pfam" id="PF16095">
    <property type="entry name" value="COR-A"/>
    <property type="match status" value="1"/>
</dbReference>
<dbReference type="EMBL" id="UYJE01000511">
    <property type="protein sequence ID" value="VDH93860.1"/>
    <property type="molecule type" value="Genomic_DNA"/>
</dbReference>